<protein>
    <recommendedName>
        <fullName evidence="1">Transposase IS200-like domain-containing protein</fullName>
    </recommendedName>
</protein>
<dbReference type="EMBL" id="DMZY01000019">
    <property type="protein sequence ID" value="HAV91666.1"/>
    <property type="molecule type" value="Genomic_DNA"/>
</dbReference>
<dbReference type="InterPro" id="IPR002686">
    <property type="entry name" value="Transposase_17"/>
</dbReference>
<proteinExistence type="predicted"/>
<dbReference type="GO" id="GO:0006313">
    <property type="term" value="P:DNA transposition"/>
    <property type="evidence" value="ECO:0007669"/>
    <property type="project" value="InterPro"/>
</dbReference>
<comment type="caution">
    <text evidence="2">The sequence shown here is derived from an EMBL/GenBank/DDBJ whole genome shotgun (WGS) entry which is preliminary data.</text>
</comment>
<evidence type="ECO:0000313" key="3">
    <source>
        <dbReference type="Proteomes" id="UP000264062"/>
    </source>
</evidence>
<dbReference type="Pfam" id="PF01797">
    <property type="entry name" value="Y1_Tnp"/>
    <property type="match status" value="1"/>
</dbReference>
<dbReference type="SUPFAM" id="SSF143422">
    <property type="entry name" value="Transposase IS200-like"/>
    <property type="match status" value="1"/>
</dbReference>
<dbReference type="GO" id="GO:0004803">
    <property type="term" value="F:transposase activity"/>
    <property type="evidence" value="ECO:0007669"/>
    <property type="project" value="InterPro"/>
</dbReference>
<dbReference type="PANTHER" id="PTHR34322:SF2">
    <property type="entry name" value="TRANSPOSASE IS200-LIKE DOMAIN-CONTAINING PROTEIN"/>
    <property type="match status" value="1"/>
</dbReference>
<dbReference type="Proteomes" id="UP000264062">
    <property type="component" value="Unassembled WGS sequence"/>
</dbReference>
<dbReference type="SMART" id="SM01321">
    <property type="entry name" value="Y1_Tnp"/>
    <property type="match status" value="1"/>
</dbReference>
<evidence type="ECO:0000259" key="1">
    <source>
        <dbReference type="SMART" id="SM01321"/>
    </source>
</evidence>
<dbReference type="GO" id="GO:0003677">
    <property type="term" value="F:DNA binding"/>
    <property type="evidence" value="ECO:0007669"/>
    <property type="project" value="InterPro"/>
</dbReference>
<gene>
    <name evidence="2" type="ORF">DCW38_00570</name>
</gene>
<organism evidence="2 3">
    <name type="scientific">candidate division WOR-3 bacterium</name>
    <dbReference type="NCBI Taxonomy" id="2052148"/>
    <lineage>
        <taxon>Bacteria</taxon>
        <taxon>Bacteria division WOR-3</taxon>
    </lineage>
</organism>
<accession>A0A350H800</accession>
<sequence length="260" mass="31156">MPRTGRIEIKNYYYHIISRGQRKDNIFFCEKDMIHFISNLKKALHLTDVELCAYCLMSNHYHLLIKKNNDKIEKFLRILNTGYAMYFNRKYNLKGHVFQDRPKSYIILDEKYLFTAVDYIHNNPSKKGMVKEPCDYLFSSAKIYKNRTPDSMITFIKTNNIYDYKKILNKENEYLGDEKDFLKIEKRKNRINKKYKQNRSNEKNIKKDFDALSKSISKDNPIKSSRKIIAKKLYERGFTLNEIAVVFSRSKNTISRWMAE</sequence>
<name>A0A350H800_UNCW3</name>
<reference evidence="2 3" key="1">
    <citation type="journal article" date="2018" name="Nat. Biotechnol.">
        <title>A standardized bacterial taxonomy based on genome phylogeny substantially revises the tree of life.</title>
        <authorList>
            <person name="Parks D.H."/>
            <person name="Chuvochina M."/>
            <person name="Waite D.W."/>
            <person name="Rinke C."/>
            <person name="Skarshewski A."/>
            <person name="Chaumeil P.A."/>
            <person name="Hugenholtz P."/>
        </authorList>
    </citation>
    <scope>NUCLEOTIDE SEQUENCE [LARGE SCALE GENOMIC DNA]</scope>
    <source>
        <strain evidence="2">UBA9956</strain>
    </source>
</reference>
<dbReference type="InterPro" id="IPR036515">
    <property type="entry name" value="Transposase_17_sf"/>
</dbReference>
<evidence type="ECO:0000313" key="2">
    <source>
        <dbReference type="EMBL" id="HAV91666.1"/>
    </source>
</evidence>
<dbReference type="PANTHER" id="PTHR34322">
    <property type="entry name" value="TRANSPOSASE, Y1_TNP DOMAIN-CONTAINING"/>
    <property type="match status" value="1"/>
</dbReference>
<feature type="domain" description="Transposase IS200-like" evidence="1">
    <location>
        <begin position="9"/>
        <end position="123"/>
    </location>
</feature>
<dbReference type="Gene3D" id="3.30.70.1290">
    <property type="entry name" value="Transposase IS200-like"/>
    <property type="match status" value="1"/>
</dbReference>
<dbReference type="AlphaFoldDB" id="A0A350H800"/>